<keyword evidence="3" id="KW-0964">Secreted</keyword>
<dbReference type="GO" id="GO:0090729">
    <property type="term" value="F:toxin activity"/>
    <property type="evidence" value="ECO:0007669"/>
    <property type="project" value="UniProtKB-KW"/>
</dbReference>
<name>A0A376BMW4_9NEIS</name>
<dbReference type="GO" id="GO:0006629">
    <property type="term" value="P:lipid metabolic process"/>
    <property type="evidence" value="ECO:0007669"/>
    <property type="project" value="InterPro"/>
</dbReference>
<keyword evidence="5" id="KW-0677">Repeat</keyword>
<dbReference type="GO" id="GO:0005509">
    <property type="term" value="F:calcium ion binding"/>
    <property type="evidence" value="ECO:0007669"/>
    <property type="project" value="InterPro"/>
</dbReference>
<dbReference type="EMBL" id="UFSO01000002">
    <property type="protein sequence ID" value="SSY70564.1"/>
    <property type="molecule type" value="Genomic_DNA"/>
</dbReference>
<dbReference type="Pfam" id="PF06594">
    <property type="entry name" value="HCBP_related"/>
    <property type="match status" value="4"/>
</dbReference>
<comment type="subcellular location">
    <subcellularLocation>
        <location evidence="1">Membrane</location>
    </subcellularLocation>
    <subcellularLocation>
        <location evidence="2">Secreted</location>
    </subcellularLocation>
</comment>
<evidence type="ECO:0000313" key="11">
    <source>
        <dbReference type="EMBL" id="SSY70564.1"/>
    </source>
</evidence>
<organism evidence="11 12">
    <name type="scientific">Alysiella crassa</name>
    <dbReference type="NCBI Taxonomy" id="153491"/>
    <lineage>
        <taxon>Bacteria</taxon>
        <taxon>Pseudomonadati</taxon>
        <taxon>Pseudomonadota</taxon>
        <taxon>Betaproteobacteria</taxon>
        <taxon>Neisseriales</taxon>
        <taxon>Neisseriaceae</taxon>
        <taxon>Alysiella</taxon>
    </lineage>
</organism>
<dbReference type="PRINTS" id="PR00313">
    <property type="entry name" value="CABNDNGRPT"/>
</dbReference>
<dbReference type="InterPro" id="IPR001343">
    <property type="entry name" value="Hemolysn_Ca-bd"/>
</dbReference>
<evidence type="ECO:0000256" key="5">
    <source>
        <dbReference type="ARBA" id="ARBA00022737"/>
    </source>
</evidence>
<keyword evidence="6" id="KW-0106">Calcium</keyword>
<dbReference type="PANTHER" id="PTHR38340:SF1">
    <property type="entry name" value="S-LAYER PROTEIN"/>
    <property type="match status" value="1"/>
</dbReference>
<evidence type="ECO:0000256" key="9">
    <source>
        <dbReference type="SAM" id="MobiDB-lite"/>
    </source>
</evidence>
<evidence type="ECO:0000256" key="8">
    <source>
        <dbReference type="ARBA" id="ARBA00023136"/>
    </source>
</evidence>
<dbReference type="PRINTS" id="PR01488">
    <property type="entry name" value="RTXTOXINA"/>
</dbReference>
<dbReference type="InterPro" id="IPR003995">
    <property type="entry name" value="RTX_toxin_determinant-A"/>
</dbReference>
<dbReference type="GO" id="GO:0016020">
    <property type="term" value="C:membrane"/>
    <property type="evidence" value="ECO:0007669"/>
    <property type="project" value="UniProtKB-SubCell"/>
</dbReference>
<dbReference type="STRING" id="1120980.GCA_000745955_01378"/>
<keyword evidence="12" id="KW-1185">Reference proteome</keyword>
<proteinExistence type="predicted"/>
<evidence type="ECO:0000256" key="6">
    <source>
        <dbReference type="ARBA" id="ARBA00022837"/>
    </source>
</evidence>
<dbReference type="SUPFAM" id="SSF51120">
    <property type="entry name" value="beta-Roll"/>
    <property type="match status" value="8"/>
</dbReference>
<dbReference type="PANTHER" id="PTHR38340">
    <property type="entry name" value="S-LAYER PROTEIN"/>
    <property type="match status" value="1"/>
</dbReference>
<evidence type="ECO:0000256" key="1">
    <source>
        <dbReference type="ARBA" id="ARBA00004370"/>
    </source>
</evidence>
<dbReference type="InterPro" id="IPR018511">
    <property type="entry name" value="Hemolysin-typ_Ca-bd_CS"/>
</dbReference>
<reference evidence="11 12" key="1">
    <citation type="submission" date="2018-06" db="EMBL/GenBank/DDBJ databases">
        <authorList>
            <consortium name="Pathogen Informatics"/>
            <person name="Doyle S."/>
        </authorList>
    </citation>
    <scope>NUCLEOTIDE SEQUENCE [LARGE SCALE GENOMIC DNA]</scope>
    <source>
        <strain evidence="11 12">NCTC10283</strain>
    </source>
</reference>
<keyword evidence="8" id="KW-0472">Membrane</keyword>
<dbReference type="InterPro" id="IPR010566">
    <property type="entry name" value="Haemolys_ca-bd"/>
</dbReference>
<keyword evidence="7" id="KW-0843">Virulence</keyword>
<dbReference type="InterPro" id="IPR011049">
    <property type="entry name" value="Serralysin-like_metalloprot_C"/>
</dbReference>
<evidence type="ECO:0000256" key="3">
    <source>
        <dbReference type="ARBA" id="ARBA00022525"/>
    </source>
</evidence>
<accession>A0A376BMW4</accession>
<dbReference type="SUPFAM" id="SSF53474">
    <property type="entry name" value="alpha/beta-Hydrolases"/>
    <property type="match status" value="1"/>
</dbReference>
<evidence type="ECO:0000259" key="10">
    <source>
        <dbReference type="Pfam" id="PF06594"/>
    </source>
</evidence>
<dbReference type="Pfam" id="PF26363">
    <property type="entry name" value="Phospholipase-like"/>
    <property type="match status" value="1"/>
</dbReference>
<dbReference type="Gene3D" id="3.40.50.1820">
    <property type="entry name" value="alpha/beta hydrolase"/>
    <property type="match status" value="1"/>
</dbReference>
<dbReference type="PROSITE" id="PS00330">
    <property type="entry name" value="HEMOLYSIN_CALCIUM"/>
    <property type="match status" value="10"/>
</dbReference>
<dbReference type="Gene3D" id="2.150.10.10">
    <property type="entry name" value="Serralysin-like metalloprotease, C-terminal"/>
    <property type="match status" value="6"/>
</dbReference>
<dbReference type="Proteomes" id="UP000254209">
    <property type="component" value="Unassembled WGS sequence"/>
</dbReference>
<evidence type="ECO:0000256" key="2">
    <source>
        <dbReference type="ARBA" id="ARBA00004613"/>
    </source>
</evidence>
<feature type="domain" description="Haemolysin-type calcium binding-related" evidence="10">
    <location>
        <begin position="1630"/>
        <end position="1676"/>
    </location>
</feature>
<protein>
    <submittedName>
        <fullName evidence="11">Cyclolysin</fullName>
    </submittedName>
</protein>
<sequence length="2191" mass="241326">MNIQTYAHLSAHAYHKTNDKNRMTLPDGFEVLEWEKDHPVTGFSAGAYKKGDEIVISFAGTNEQDTENLAIFLKDWKNNGEMGLGLSSTFNENSQLVQAVDFVLGIMSTNKNATISFTGHSLGGGLASLMGVLFDRPAYIFDTAPFEAAALDYDLISKLKTYLKNKNLINISDSLSEYIEMANKIQLSASIEKAMAVQHPYAITPSPYPENPRMDYTELLNEYKRRENNISSHYVQGEILSLLRNNEGGLLDASKIHNKELVMATAATSAALVAMPTLSIPLAFIGMHVMYGGIATAGTMYLQGFGTIGNEDHKIELSTEQTLNLINRHSINLLQALTESPKFQQAINKTPLTRALELIFDKNLYAAEDTEKEELFHDFLIRIVQQHVGGVLLASPTSKTGQTVKKTTVLDQFAEGLNHLSESVSSLPSKNFVLQEAIYAQMIEWFYHKIGTNFNYDEKDFFQTVTDVLRYTTAAGEGFKVERKNNTLNFVNKYLNEEGIIIQGVVKLEEPTKFNDKEQWSFVTNKAVSVVSALDENKTQFMQGNVGDDEMSGSLKDDILIGFNGDDILKGNHGDDVLIAGAGKDELFGGQGKDRYIVDKLDEITDEDGKGTVELFDAVSETKKKLTGGGEGSQKATEGGVYINQEDGTVYHWEGKGGKLIVDGGLVIHNFNNGDLDIELMQETPPLPPPNPNDRTPTYGGAPKTYSPIIIDMDGNGVQTTSMNAHKVYFDLDANGFAERTGWVAQGDAMLVRDLNGNGLIDNGLELFGNRTMLNNNLQADNGFIALAELDSNDDKVITESDAAWAELKLWRDINQNAKVDANELQDLTESGLKALSIDYTESQHIDEHGNEHKQISHVTWEDGRTSQAADIWFKTHLADTRYVGEKVSLSDEIKALPNIYSFGNVPDLHIAMAKDTVLKEKVQNYLAASDVEKQNLLLPLIYRWAGVEDIAINSRGTYLKDARTLETLERLVGEKFYQILHNTANPYQNATQILEQEFEKFVHYVDANLKAYQNPLFTKVINTEKNVETYDWTALIHHAKELFSNNEKEKIISLAHIAHGLTTYSSSLEETLKEMIGLISHDTHHIELFGLLSKNTIIYGTSEDDVLKDITTWEGKGDEVLLGYAGNDNLRGGFGNDFLIGGEGDDSLDGGTGNDVLVGDDGNDYLNGDNGNDVLIGGLGNDALYGGKGVNTYIFGRHFGQDTINNLDSIGDIIRFVEGITLSELSFIRSDNKLIIKHHNNLDKITINDFFSIYHNDFFGIQSIEFDDGTIFSLDDIKAIVQQSTDNDDVLYAYDSGSTLSAGLGNDSLNGKNGNDYLDGGAGNDYLDGRAGNDILIGGEGNDSLRGGTGSNSYIFGLNFGHDVVSSNYNWGQSENNVNIIQFIDGIQASDLEFFKSNNENSLIILTKTGDNQVTIEDFFYSELITYQIHFDNGVILGKKEIELLNPVKMLRGTNRNDSLHAANHADHAIYAGMGHDSLHGKDGNDILYGEEGDDYLYGKNGNDSLHGGTGNDRLSGEHGDDTLIGGEGNDSLSGEDGNDTLNGGLGQDWLSAGQGDDTLNGGEGNDKLSGDAGFDTYVFSSNWGQDTILSQHYLRETRYANTDRIVLEATLPEDIQLSYQAKNNNSLDVIITHKTTGDTITIQEQFIAENDGSNIQAASISSIVFADGTVWDTETILQKMLIGTDQDDRIIGFARNDTLNGGKGYDFLVGGQGSDTYVFDEHWGYDSISETKGNAHNERIVFTQATSDEITVQRNWDWVILTHVNEQDVVRISRESIEAFTIEFADGVVWNYETIKQKTLQGSVQNDYLNGFDSDDVINGFAGDDMLSGGEGNDVLNGGTGNDRLYGDGGQNRYVFSQDWGQDNVYLSPDYGNKKIETIALEQALAHQISVRRESQDLVLQHQNGLDNIRINQYFSEKDGYSLAVEFADSTTWAAEDMMRKAIEVTDLSDQIESVSENDVIHAGKGDDVLRSHYNSVILNGGEGRDTLYGSGQLNGGADNDVIDTRSPIMFVGWELGMPISNQNTIIHGGTGNDLLYGSTADDIYTFDIGDGTDVLMESTPERANPYFAASHDIVRFGQGVQSSNIQYHRSNNDLIIQYNENDKVIINNQFDESEAAQHFKVDEIQFADGSKMLATEFEALANQSITSADTLIQAMAAFGSHPTGTGLVDHTMSGEPMILPIMHGDMFR</sequence>
<dbReference type="RefSeq" id="WP_034292979.1">
    <property type="nucleotide sequence ID" value="NZ_CP091519.2"/>
</dbReference>
<feature type="domain" description="Haemolysin-type calcium binding-related" evidence="10">
    <location>
        <begin position="1899"/>
        <end position="1938"/>
    </location>
</feature>
<evidence type="ECO:0000256" key="4">
    <source>
        <dbReference type="ARBA" id="ARBA00022656"/>
    </source>
</evidence>
<evidence type="ECO:0000313" key="12">
    <source>
        <dbReference type="Proteomes" id="UP000254209"/>
    </source>
</evidence>
<keyword evidence="4" id="KW-0800">Toxin</keyword>
<dbReference type="GO" id="GO:0005576">
    <property type="term" value="C:extracellular region"/>
    <property type="evidence" value="ECO:0007669"/>
    <property type="project" value="UniProtKB-SubCell"/>
</dbReference>
<dbReference type="Pfam" id="PF00353">
    <property type="entry name" value="HemolysinCabind"/>
    <property type="match status" value="11"/>
</dbReference>
<feature type="domain" description="Haemolysin-type calcium binding-related" evidence="10">
    <location>
        <begin position="2096"/>
        <end position="2134"/>
    </location>
</feature>
<feature type="domain" description="Haemolysin-type calcium binding-related" evidence="10">
    <location>
        <begin position="1235"/>
        <end position="1276"/>
    </location>
</feature>
<gene>
    <name evidence="11" type="primary">cya_2</name>
    <name evidence="11" type="ORF">NCTC10283_00665</name>
</gene>
<dbReference type="InterPro" id="IPR029058">
    <property type="entry name" value="AB_hydrolase_fold"/>
</dbReference>
<dbReference type="OrthoDB" id="8603460at2"/>
<dbReference type="InterPro" id="IPR050557">
    <property type="entry name" value="RTX_toxin/Mannuronan_C5-epim"/>
</dbReference>
<feature type="region of interest" description="Disordered" evidence="9">
    <location>
        <begin position="1508"/>
        <end position="1569"/>
    </location>
</feature>
<evidence type="ECO:0000256" key="7">
    <source>
        <dbReference type="ARBA" id="ARBA00023026"/>
    </source>
</evidence>